<dbReference type="InterPro" id="IPR011625">
    <property type="entry name" value="A2M_N_BRD"/>
</dbReference>
<dbReference type="Pfam" id="PF07703">
    <property type="entry name" value="A2M_BRD"/>
    <property type="match status" value="1"/>
</dbReference>
<dbReference type="SUPFAM" id="SSF48239">
    <property type="entry name" value="Terpenoid cyclases/Protein prenyltransferases"/>
    <property type="match status" value="1"/>
</dbReference>
<reference evidence="6" key="2">
    <citation type="submission" date="2020-08" db="EMBL/GenBank/DDBJ databases">
        <authorList>
            <person name="Chen M."/>
            <person name="Teng W."/>
            <person name="Zhao L."/>
            <person name="Hu C."/>
            <person name="Zhou Y."/>
            <person name="Han B."/>
            <person name="Song L."/>
            <person name="Shu W."/>
        </authorList>
    </citation>
    <scope>NUCLEOTIDE SEQUENCE</scope>
    <source>
        <strain evidence="6">FACHB-1375</strain>
    </source>
</reference>
<evidence type="ECO:0000313" key="6">
    <source>
        <dbReference type="EMBL" id="MBD2181674.1"/>
    </source>
</evidence>
<feature type="domain" description="Alpha-2-macroglobulin" evidence="5">
    <location>
        <begin position="1214"/>
        <end position="1304"/>
    </location>
</feature>
<dbReference type="Gene3D" id="2.60.40.3710">
    <property type="match status" value="1"/>
</dbReference>
<comment type="caution">
    <text evidence="6">The sequence shown here is derived from an EMBL/GenBank/DDBJ whole genome shotgun (WGS) entry which is preliminary data.</text>
</comment>
<evidence type="ECO:0000259" key="5">
    <source>
        <dbReference type="SMART" id="SM01360"/>
    </source>
</evidence>
<dbReference type="InterPro" id="IPR041246">
    <property type="entry name" value="Bact_MG10"/>
</dbReference>
<keyword evidence="3" id="KW-0812">Transmembrane</keyword>
<evidence type="ECO:0000256" key="1">
    <source>
        <dbReference type="ARBA" id="ARBA00010556"/>
    </source>
</evidence>
<proteinExistence type="inferred from homology"/>
<dbReference type="Pfam" id="PF13205">
    <property type="entry name" value="Big_5"/>
    <property type="match status" value="1"/>
</dbReference>
<dbReference type="Gene3D" id="1.50.10.20">
    <property type="match status" value="1"/>
</dbReference>
<dbReference type="InterPro" id="IPR032812">
    <property type="entry name" value="SbsA_Ig"/>
</dbReference>
<keyword evidence="3" id="KW-0472">Membrane</keyword>
<evidence type="ECO:0000256" key="3">
    <source>
        <dbReference type="SAM" id="Phobius"/>
    </source>
</evidence>
<feature type="domain" description="Alpha-2-macroglobulin bait region" evidence="4">
    <location>
        <begin position="998"/>
        <end position="1150"/>
    </location>
</feature>
<dbReference type="InterPro" id="IPR002890">
    <property type="entry name" value="MG2"/>
</dbReference>
<dbReference type="SMART" id="SM01359">
    <property type="entry name" value="A2M_N_2"/>
    <property type="match status" value="1"/>
</dbReference>
<keyword evidence="7" id="KW-1185">Reference proteome</keyword>
<dbReference type="Proteomes" id="UP000641646">
    <property type="component" value="Unassembled WGS sequence"/>
</dbReference>
<dbReference type="PROSITE" id="PS51257">
    <property type="entry name" value="PROKAR_LIPOPROTEIN"/>
    <property type="match status" value="1"/>
</dbReference>
<name>A0A926ZGL3_9CYAN</name>
<dbReference type="EMBL" id="JACJPW010000024">
    <property type="protein sequence ID" value="MBD2181674.1"/>
    <property type="molecule type" value="Genomic_DNA"/>
</dbReference>
<reference evidence="6" key="1">
    <citation type="journal article" date="2015" name="ISME J.">
        <title>Draft Genome Sequence of Streptomyces incarnatus NRRL8089, which Produces the Nucleoside Antibiotic Sinefungin.</title>
        <authorList>
            <person name="Oshima K."/>
            <person name="Hattori M."/>
            <person name="Shimizu H."/>
            <person name="Fukuda K."/>
            <person name="Nemoto M."/>
            <person name="Inagaki K."/>
            <person name="Tamura T."/>
        </authorList>
    </citation>
    <scope>NUCLEOTIDE SEQUENCE</scope>
    <source>
        <strain evidence="6">FACHB-1375</strain>
    </source>
</reference>
<comment type="similarity">
    <text evidence="1">Belongs to the protease inhibitor I39 (alpha-2-macroglobulin) family. Bacterial alpha-2-macroglobulin subfamily.</text>
</comment>
<gene>
    <name evidence="6" type="ORF">H6G03_11255</name>
</gene>
<dbReference type="PANTHER" id="PTHR40094:SF1">
    <property type="entry name" value="UBIQUITIN DOMAIN-CONTAINING PROTEIN"/>
    <property type="match status" value="1"/>
</dbReference>
<keyword evidence="3" id="KW-1133">Transmembrane helix</keyword>
<dbReference type="Pfam" id="PF17973">
    <property type="entry name" value="bMG10"/>
    <property type="match status" value="1"/>
</dbReference>
<keyword evidence="2" id="KW-0732">Signal</keyword>
<sequence>MQVIGRIVKTWMFCLALILILGMAGCGLLGITGTEPLPEVSSLPTPQLPDWIEQISPLGEAEPLAQIRIRFKEPLIPVESIDSPDRQEVLQKFAILPALPGQFRFLTPRMVGFQADKALPKATRIKVTLKKGLADLKNRRLAEDLAWTFQTESIKLTNLPGKTEGSQDESEAIDLRPTLKFTSNVELDPVSLKEHLAVTPVGDKYLVPLKVDLEKTATEQTPEEKFNPAARNWNYIITPLESLEKARTYHIEFSPGIRPVIGNLSTENKFVSEVKTYAPLAFDKIQFFGQPDVSGSYGRFVKGAAQLLFNNPIAAESAIKNITINPQPKPAPRLVQAYDGEKVINLNPWALEPAKSYTITIGRDLKDKFGQTLGKRVTLKYETGDLAGDIWAPSDLHIFPSGKNLQLNISTVNLPESQYKAAYRVVEPTDLVYVDSAYPKGNKTDLLPPPTEWQSFKVTGKKNQSTDVAVPLREKLGAATGMLAYGIQARTNRYQENNQQKWREYTTYGLVELTNLGVFAQWFPDAGLIRVNHLSDGLPVANATVEIYESQLEAKTKEPVKPCAVAKTDSTGTSLLNRQNLQQCMKSATGFAEPPQLLVIARENEDWAFTRTNEYSGSYDYGIDAGWQNDKPVSRGEIFSDRQLYQPGEKAWFTGEAYYLQNDKIRQDKNTSYQVTLRNPDGKTTDLGKQRTNEFGTFSLELPISANQPLGYYSISAKNKDGNEISGSFQVAEFKPPNFKVALTLDKEFALIDEKVTAKPVSNYLFGSPVEGGKATYYITRTPVDFTPKGWEKFYFGRQWFWPEEKPNVPSDVLQVNQLLDKEGRGNKTITVAKDLPYPMNYRVDVQISDVSNLSVADSKSFTALPSDRIIGLQSDFVADANKPFPIQVIVTDPTGKAIAGQKVRVELQQMKYSDVTQVVEGSLTARNQVEYKTIAKTELVSASTPQSVSLTPRESGSYRIRANFTDGKNELTASDVQIWVAGDSAVNWGDRYQNNRLEIKLDKETYQPGETATVLIQSPYPEAELHFAVIRHNIIYRQITKVRGSAPQIQFKVTPDMLPNAAVEAVLVRQGKPLSQSEPTNLKELVRIGFAPFNTKLDDKYLKVEVTPQQTSLQPGAEQTLQLKLTDNSGNPVKGQFTVMVVNEAVLQLSGYRPPDLVKTVYAEQTISTRFADNRPDVVLQPLSSPLEKGWGYGGGLSAGAANTRTRTDFQPLAYYSGSVLSDENGQAQVKFKLPDDLTTWRVMVVATDGNLCFGNGETTFIATQPLISNPVLPQFVRLGDRFDAGLSVTNNTQQTGNLAIAGEIDGGIQFAQNNKLQTQTESGTRAYRFPMIANSIGQTQVKFTTQLNGTTDAFAVPLEVKNLEVTEEVVESGTTTDRAKIPLKVDRNVANDSGGLEVQIASNLIPEIAAPARQVLDDNELPFLEPAASQLLIAANLQILNQKYQQNLANFNPAQQAEQAISRLQKLQKPDGGFAAWPGHETSDPFVSPYAAESLAKASAAGLKVDPAMVNRLKTYLSKILADPGQYDFCKQPLCKNQVRLQALMALAELGDKRNEFIADIYAQRNNFDFVTQIKLARYLSLFSEWQDESKTLLNQIQESVYETGRSATINLPDRWRWFDSPTTTQAQALRLFISQKSKPEVLDRLVQSLLSLRRNGTWPNTYDNAEALTALVAYAQLQPTPPNFTATVELAGKQLASTRFQGYRQSSQDVQVPMAQLPRGQHDLILKKSGQGTLHYLAAYRYRLPGNQPGRLNGLRVVREIRAANQDKVLRKIGLYAVDEPLKLPSGQVFDIGLEIFTDRPVDHLIVTDYLPAGFEAVDGSFQTATPYFQAQGDSWELDYKTIYRDRILAYGDRLEAGVYSLHYLVRSVTPGTFIWPGAEVRLQYAPEEFGRSAASTLVISDR</sequence>
<evidence type="ECO:0000313" key="7">
    <source>
        <dbReference type="Proteomes" id="UP000641646"/>
    </source>
</evidence>
<dbReference type="Pfam" id="PF00207">
    <property type="entry name" value="A2M"/>
    <property type="match status" value="1"/>
</dbReference>
<evidence type="ECO:0000256" key="2">
    <source>
        <dbReference type="ARBA" id="ARBA00022729"/>
    </source>
</evidence>
<protein>
    <submittedName>
        <fullName evidence="6">Alpha-2-macroglobulin family protein</fullName>
    </submittedName>
</protein>
<evidence type="ECO:0000259" key="4">
    <source>
        <dbReference type="SMART" id="SM01359"/>
    </source>
</evidence>
<dbReference type="SMART" id="SM01360">
    <property type="entry name" value="A2M"/>
    <property type="match status" value="1"/>
</dbReference>
<dbReference type="CDD" id="cd02891">
    <property type="entry name" value="A2M_like"/>
    <property type="match status" value="1"/>
</dbReference>
<dbReference type="RefSeq" id="WP_190464483.1">
    <property type="nucleotide sequence ID" value="NZ_JACJPW010000024.1"/>
</dbReference>
<dbReference type="Pfam" id="PF01835">
    <property type="entry name" value="MG2"/>
    <property type="match status" value="1"/>
</dbReference>
<dbReference type="InterPro" id="IPR051802">
    <property type="entry name" value="YfhM-like"/>
</dbReference>
<dbReference type="PANTHER" id="PTHR40094">
    <property type="entry name" value="ALPHA-2-MACROGLOBULIN HOMOLOG"/>
    <property type="match status" value="1"/>
</dbReference>
<dbReference type="InterPro" id="IPR001599">
    <property type="entry name" value="Macroglobln_a2"/>
</dbReference>
<organism evidence="6 7">
    <name type="scientific">Aerosakkonema funiforme FACHB-1375</name>
    <dbReference type="NCBI Taxonomy" id="2949571"/>
    <lineage>
        <taxon>Bacteria</taxon>
        <taxon>Bacillati</taxon>
        <taxon>Cyanobacteriota</taxon>
        <taxon>Cyanophyceae</taxon>
        <taxon>Oscillatoriophycideae</taxon>
        <taxon>Aerosakkonematales</taxon>
        <taxon>Aerosakkonemataceae</taxon>
        <taxon>Aerosakkonema</taxon>
    </lineage>
</organism>
<dbReference type="InterPro" id="IPR008930">
    <property type="entry name" value="Terpenoid_cyclase/PrenylTrfase"/>
</dbReference>
<dbReference type="Gene3D" id="2.60.40.1930">
    <property type="match status" value="1"/>
</dbReference>
<dbReference type="GO" id="GO:0004866">
    <property type="term" value="F:endopeptidase inhibitor activity"/>
    <property type="evidence" value="ECO:0007669"/>
    <property type="project" value="InterPro"/>
</dbReference>
<feature type="transmembrane region" description="Helical" evidence="3">
    <location>
        <begin position="12"/>
        <end position="31"/>
    </location>
</feature>
<accession>A0A926ZGL3</accession>